<dbReference type="EMBL" id="JBHFFA010000006">
    <property type="protein sequence ID" value="KAL2620226.1"/>
    <property type="molecule type" value="Genomic_DNA"/>
</dbReference>
<evidence type="ECO:0000313" key="1">
    <source>
        <dbReference type="EMBL" id="KAL2620226.1"/>
    </source>
</evidence>
<proteinExistence type="predicted"/>
<dbReference type="AlphaFoldDB" id="A0ABD1Y0G0"/>
<gene>
    <name evidence="1" type="ORF">R1flu_000431</name>
</gene>
<dbReference type="Proteomes" id="UP001605036">
    <property type="component" value="Unassembled WGS sequence"/>
</dbReference>
<keyword evidence="2" id="KW-1185">Reference proteome</keyword>
<organism evidence="1 2">
    <name type="scientific">Riccia fluitans</name>
    <dbReference type="NCBI Taxonomy" id="41844"/>
    <lineage>
        <taxon>Eukaryota</taxon>
        <taxon>Viridiplantae</taxon>
        <taxon>Streptophyta</taxon>
        <taxon>Embryophyta</taxon>
        <taxon>Marchantiophyta</taxon>
        <taxon>Marchantiopsida</taxon>
        <taxon>Marchantiidae</taxon>
        <taxon>Marchantiales</taxon>
        <taxon>Ricciaceae</taxon>
        <taxon>Riccia</taxon>
    </lineage>
</organism>
<name>A0ABD1Y0G0_9MARC</name>
<accession>A0ABD1Y0G0</accession>
<comment type="caution">
    <text evidence="1">The sequence shown here is derived from an EMBL/GenBank/DDBJ whole genome shotgun (WGS) entry which is preliminary data.</text>
</comment>
<evidence type="ECO:0000313" key="2">
    <source>
        <dbReference type="Proteomes" id="UP001605036"/>
    </source>
</evidence>
<sequence length="294" mass="34281">MRYLGRLLNGEQSDWSSMLRFFIRKQLQKRTYCRKLRYWSVEEALLLLPSLATPMSETTNHFLQSWFRCLKFLTLDEKVLILPGSLMLKQLQELLKRYKAGSPFNKKVVYPLLKRIGITMLANLADSNGNWLDVANAIRGRGIQLSAGQSNELQILQKWLQDVQLCAKSLETSPSWRWRGEDGKWSRWLQTSKFWHKLLETEEEVDDLTGKWPEGQNSLTWKARWKHLWSKGGLTRTNLWLGDSSDMRFSQANEPPRCKWLTILAQGAENQRKQSPTFFMSVKIPGRAGNGFRN</sequence>
<reference evidence="1 2" key="1">
    <citation type="submission" date="2024-09" db="EMBL/GenBank/DDBJ databases">
        <title>Chromosome-scale assembly of Riccia fluitans.</title>
        <authorList>
            <person name="Paukszto L."/>
            <person name="Sawicki J."/>
            <person name="Karawczyk K."/>
            <person name="Piernik-Szablinska J."/>
            <person name="Szczecinska M."/>
            <person name="Mazdziarz M."/>
        </authorList>
    </citation>
    <scope>NUCLEOTIDE SEQUENCE [LARGE SCALE GENOMIC DNA]</scope>
    <source>
        <strain evidence="1">Rf_01</strain>
        <tissue evidence="1">Aerial parts of the thallus</tissue>
    </source>
</reference>
<protein>
    <submittedName>
        <fullName evidence="1">Uncharacterized protein</fullName>
    </submittedName>
</protein>